<sequence length="99" mass="12020">MKGLLLYFIQRYPLLQLHRLSKWNTRLAQVQHRPNMNAILVSISYSEQFYIVKNVTKHNPSRNCADSKMKFNPKSEKRRFFYYATPVLILAYFLYWRKS</sequence>
<protein>
    <submittedName>
        <fullName evidence="3">Uncharacterized protein</fullName>
    </submittedName>
</protein>
<feature type="transmembrane region" description="Helical" evidence="1">
    <location>
        <begin position="80"/>
        <end position="96"/>
    </location>
</feature>
<evidence type="ECO:0000256" key="1">
    <source>
        <dbReference type="SAM" id="Phobius"/>
    </source>
</evidence>
<keyword evidence="1" id="KW-1133">Transmembrane helix</keyword>
<name>A0AA85KRU1_TRIRE</name>
<keyword evidence="2" id="KW-1185">Reference proteome</keyword>
<evidence type="ECO:0000313" key="2">
    <source>
        <dbReference type="Proteomes" id="UP000050795"/>
    </source>
</evidence>
<reference evidence="2" key="1">
    <citation type="submission" date="2022-06" db="EMBL/GenBank/DDBJ databases">
        <authorList>
            <person name="Berger JAMES D."/>
            <person name="Berger JAMES D."/>
        </authorList>
    </citation>
    <scope>NUCLEOTIDE SEQUENCE [LARGE SCALE GENOMIC DNA]</scope>
</reference>
<accession>A0AA85KRU1</accession>
<keyword evidence="1" id="KW-0812">Transmembrane</keyword>
<evidence type="ECO:0000313" key="3">
    <source>
        <dbReference type="WBParaSite" id="TREG1_98750.1"/>
    </source>
</evidence>
<dbReference type="WBParaSite" id="TREG1_98750.1">
    <property type="protein sequence ID" value="TREG1_98750.1"/>
    <property type="gene ID" value="TREG1_98750"/>
</dbReference>
<organism evidence="2 3">
    <name type="scientific">Trichobilharzia regenti</name>
    <name type="common">Nasal bird schistosome</name>
    <dbReference type="NCBI Taxonomy" id="157069"/>
    <lineage>
        <taxon>Eukaryota</taxon>
        <taxon>Metazoa</taxon>
        <taxon>Spiralia</taxon>
        <taxon>Lophotrochozoa</taxon>
        <taxon>Platyhelminthes</taxon>
        <taxon>Trematoda</taxon>
        <taxon>Digenea</taxon>
        <taxon>Strigeidida</taxon>
        <taxon>Schistosomatoidea</taxon>
        <taxon>Schistosomatidae</taxon>
        <taxon>Trichobilharzia</taxon>
    </lineage>
</organism>
<dbReference type="Proteomes" id="UP000050795">
    <property type="component" value="Unassembled WGS sequence"/>
</dbReference>
<dbReference type="AlphaFoldDB" id="A0AA85KRU1"/>
<keyword evidence="1" id="KW-0472">Membrane</keyword>
<reference evidence="3" key="2">
    <citation type="submission" date="2023-11" db="UniProtKB">
        <authorList>
            <consortium name="WormBaseParasite"/>
        </authorList>
    </citation>
    <scope>IDENTIFICATION</scope>
</reference>
<proteinExistence type="predicted"/>